<evidence type="ECO:0000256" key="3">
    <source>
        <dbReference type="SAM" id="MobiDB-lite"/>
    </source>
</evidence>
<dbReference type="PROSITE" id="PS51257">
    <property type="entry name" value="PROKAR_LIPOPROTEIN"/>
    <property type="match status" value="1"/>
</dbReference>
<sequence length="173" mass="18501">MIQRPARPRPALLAGLCLLLVGLLAGLLTGCSVEGGAAPGTPTGTASPSRTATATPSRTATATPSRTATAAPSRTAADLPAVREADLPPEARKTLALIRGGGPFPYAKDGAVFSNFERILPRRERGYYREYTVRTPGERDRGARRIVTGRGGETYYTDDHYQSFREVVADENR</sequence>
<gene>
    <name evidence="4" type="ORF">ACFFTP_03635</name>
</gene>
<dbReference type="InterPro" id="IPR016191">
    <property type="entry name" value="Ribonuclease/ribotoxin"/>
</dbReference>
<keyword evidence="5" id="KW-1185">Reference proteome</keyword>
<name>A0ABV5QIJ7_9ACTN</name>
<dbReference type="SUPFAM" id="SSF53933">
    <property type="entry name" value="Microbial ribonucleases"/>
    <property type="match status" value="1"/>
</dbReference>
<evidence type="ECO:0000256" key="1">
    <source>
        <dbReference type="ARBA" id="ARBA00022722"/>
    </source>
</evidence>
<dbReference type="Gene3D" id="3.10.450.30">
    <property type="entry name" value="Microbial ribonucleases"/>
    <property type="match status" value="1"/>
</dbReference>
<dbReference type="InterPro" id="IPR000026">
    <property type="entry name" value="N1-like"/>
</dbReference>
<accession>A0ABV5QIJ7</accession>
<reference evidence="4 5" key="1">
    <citation type="submission" date="2024-09" db="EMBL/GenBank/DDBJ databases">
        <authorList>
            <person name="Sun Q."/>
            <person name="Mori K."/>
        </authorList>
    </citation>
    <scope>NUCLEOTIDE SEQUENCE [LARGE SCALE GENOMIC DNA]</scope>
    <source>
        <strain evidence="4 5">JCM 4414</strain>
    </source>
</reference>
<evidence type="ECO:0000256" key="2">
    <source>
        <dbReference type="ARBA" id="ARBA00022801"/>
    </source>
</evidence>
<organism evidence="4 5">
    <name type="scientific">Streptomyces roseoviridis</name>
    <dbReference type="NCBI Taxonomy" id="67361"/>
    <lineage>
        <taxon>Bacteria</taxon>
        <taxon>Bacillati</taxon>
        <taxon>Actinomycetota</taxon>
        <taxon>Actinomycetes</taxon>
        <taxon>Kitasatosporales</taxon>
        <taxon>Streptomycetaceae</taxon>
        <taxon>Streptomyces</taxon>
    </lineage>
</organism>
<evidence type="ECO:0000313" key="4">
    <source>
        <dbReference type="EMBL" id="MFB9553286.1"/>
    </source>
</evidence>
<comment type="caution">
    <text evidence="4">The sequence shown here is derived from an EMBL/GenBank/DDBJ whole genome shotgun (WGS) entry which is preliminary data.</text>
</comment>
<protein>
    <submittedName>
        <fullName evidence="4">Ribonuclease domain-containing protein</fullName>
    </submittedName>
</protein>
<proteinExistence type="predicted"/>
<evidence type="ECO:0000313" key="5">
    <source>
        <dbReference type="Proteomes" id="UP001589716"/>
    </source>
</evidence>
<keyword evidence="2" id="KW-0378">Hydrolase</keyword>
<dbReference type="EMBL" id="JBHMCT010000004">
    <property type="protein sequence ID" value="MFB9553286.1"/>
    <property type="molecule type" value="Genomic_DNA"/>
</dbReference>
<keyword evidence="1" id="KW-0540">Nuclease</keyword>
<feature type="region of interest" description="Disordered" evidence="3">
    <location>
        <begin position="39"/>
        <end position="87"/>
    </location>
</feature>
<dbReference type="Pfam" id="PF00545">
    <property type="entry name" value="Ribonuclease"/>
    <property type="match status" value="1"/>
</dbReference>
<feature type="compositionally biased region" description="Low complexity" evidence="3">
    <location>
        <begin position="39"/>
        <end position="77"/>
    </location>
</feature>
<dbReference type="RefSeq" id="WP_345490281.1">
    <property type="nucleotide sequence ID" value="NZ_BAAAWU010000001.1"/>
</dbReference>
<dbReference type="Proteomes" id="UP001589716">
    <property type="component" value="Unassembled WGS sequence"/>
</dbReference>